<evidence type="ECO:0000313" key="2">
    <source>
        <dbReference type="Proteomes" id="UP001256712"/>
    </source>
</evidence>
<sequence length="79" mass="9080">MKKVALGKIIENIVDNKYKKREPLSSASFINVSSNSNSEKLNLSEYYKNFQANKVGQQSTYDVVGKRDYTKFDKLVKKL</sequence>
<dbReference type="Pfam" id="PF17564">
    <property type="entry name" value="DUF5470"/>
    <property type="match status" value="1"/>
</dbReference>
<proteinExistence type="predicted"/>
<accession>A0AAE9RYS1</accession>
<protein>
    <recommendedName>
        <fullName evidence="3">Ac55</fullName>
    </recommendedName>
</protein>
<reference evidence="1" key="1">
    <citation type="journal article" date="2022" name="J. Invertebr. Pathol.">
        <title>Identification of a new nucleopolyhedrovirus isolated from the olive leaf moth, Palpita vitrealis, from two locations in Egypt.</title>
        <authorList>
            <person name="El-Salamouny S."/>
            <person name="Wennmann J.T."/>
            <person name="Kleespies R.G."/>
            <person name="Richert-Poggeler K.R."/>
            <person name="Mansour A."/>
            <person name="Awad M."/>
            <person name="Agamy E."/>
            <person name="Salama R."/>
            <person name="Jehle J.A."/>
        </authorList>
    </citation>
    <scope>NUCLEOTIDE SEQUENCE</scope>
    <source>
        <strain evidence="1">Giza 2005</strain>
    </source>
</reference>
<organism evidence="1 2">
    <name type="scientific">Palpita vitrealis nucleopolyhedrovirus</name>
    <dbReference type="NCBI Taxonomy" id="2951960"/>
    <lineage>
        <taxon>Viruses</taxon>
        <taxon>Viruses incertae sedis</taxon>
        <taxon>Naldaviricetes</taxon>
        <taxon>Lefavirales</taxon>
        <taxon>Baculoviridae</taxon>
        <taxon>Alphabaculovirus</taxon>
        <taxon>Alphabaculovirus pavitrealis</taxon>
    </lineage>
</organism>
<name>A0AAE9RYS1_9ABAC</name>
<dbReference type="Proteomes" id="UP001256712">
    <property type="component" value="Segment"/>
</dbReference>
<evidence type="ECO:0008006" key="3">
    <source>
        <dbReference type="Google" id="ProtNLM"/>
    </source>
</evidence>
<keyword evidence="2" id="KW-1185">Reference proteome</keyword>
<dbReference type="InterPro" id="IPR035162">
    <property type="entry name" value="DUF5470"/>
</dbReference>
<evidence type="ECO:0000313" key="1">
    <source>
        <dbReference type="EMBL" id="USC25904.1"/>
    </source>
</evidence>
<dbReference type="EMBL" id="OL685370">
    <property type="protein sequence ID" value="USC25904.1"/>
    <property type="molecule type" value="Genomic_DNA"/>
</dbReference>